<evidence type="ECO:0000256" key="1">
    <source>
        <dbReference type="ARBA" id="ARBA00004141"/>
    </source>
</evidence>
<proteinExistence type="inferred from homology"/>
<name>A0A5N5SUE4_9CRUS</name>
<accession>A0A5N5SUE4</accession>
<dbReference type="PANTHER" id="PTHR12372:SF6">
    <property type="entry name" value="PECANEX-LIKE PROTEIN 4"/>
    <property type="match status" value="1"/>
</dbReference>
<dbReference type="AlphaFoldDB" id="A0A5N5SUE4"/>
<protein>
    <recommendedName>
        <fullName evidence="6">Pecanex-like protein</fullName>
    </recommendedName>
</protein>
<evidence type="ECO:0000256" key="3">
    <source>
        <dbReference type="ARBA" id="ARBA00022692"/>
    </source>
</evidence>
<evidence type="ECO:0000256" key="5">
    <source>
        <dbReference type="ARBA" id="ARBA00023136"/>
    </source>
</evidence>
<keyword evidence="9" id="KW-1185">Reference proteome</keyword>
<dbReference type="Proteomes" id="UP000326759">
    <property type="component" value="Unassembled WGS sequence"/>
</dbReference>
<evidence type="ECO:0000313" key="9">
    <source>
        <dbReference type="Proteomes" id="UP000326759"/>
    </source>
</evidence>
<dbReference type="PANTHER" id="PTHR12372">
    <property type="entry name" value="PECANEX"/>
    <property type="match status" value="1"/>
</dbReference>
<keyword evidence="5" id="KW-0472">Membrane</keyword>
<evidence type="ECO:0000313" key="8">
    <source>
        <dbReference type="EMBL" id="KAB7497821.1"/>
    </source>
</evidence>
<comment type="similarity">
    <text evidence="2 6">Belongs to the pecanex family.</text>
</comment>
<comment type="subcellular location">
    <subcellularLocation>
        <location evidence="1 6">Membrane</location>
        <topology evidence="1 6">Multi-pass membrane protein</topology>
    </subcellularLocation>
</comment>
<reference evidence="8 9" key="1">
    <citation type="journal article" date="2019" name="PLoS Biol.">
        <title>Sex chromosomes control vertical transmission of feminizing Wolbachia symbionts in an isopod.</title>
        <authorList>
            <person name="Becking T."/>
            <person name="Chebbi M.A."/>
            <person name="Giraud I."/>
            <person name="Moumen B."/>
            <person name="Laverre T."/>
            <person name="Caubet Y."/>
            <person name="Peccoud J."/>
            <person name="Gilbert C."/>
            <person name="Cordaux R."/>
        </authorList>
    </citation>
    <scope>NUCLEOTIDE SEQUENCE [LARGE SCALE GENOMIC DNA]</scope>
    <source>
        <strain evidence="8">ANa2</strain>
        <tissue evidence="8">Whole body excluding digestive tract and cuticle</tissue>
    </source>
</reference>
<dbReference type="GO" id="GO:0016020">
    <property type="term" value="C:membrane"/>
    <property type="evidence" value="ECO:0007669"/>
    <property type="project" value="UniProtKB-SubCell"/>
</dbReference>
<evidence type="ECO:0000256" key="6">
    <source>
        <dbReference type="RuleBase" id="RU367089"/>
    </source>
</evidence>
<evidence type="ECO:0000256" key="2">
    <source>
        <dbReference type="ARBA" id="ARBA00010170"/>
    </source>
</evidence>
<evidence type="ECO:0000256" key="4">
    <source>
        <dbReference type="ARBA" id="ARBA00022989"/>
    </source>
</evidence>
<evidence type="ECO:0000259" key="7">
    <source>
        <dbReference type="Pfam" id="PF05041"/>
    </source>
</evidence>
<keyword evidence="3" id="KW-0812">Transmembrane</keyword>
<feature type="non-terminal residue" evidence="8">
    <location>
        <position position="1"/>
    </location>
</feature>
<gene>
    <name evidence="8" type="primary">pcnx4_0</name>
    <name evidence="8" type="ORF">Anas_00785</name>
</gene>
<dbReference type="OrthoDB" id="5979286at2759"/>
<organism evidence="8 9">
    <name type="scientific">Armadillidium nasatum</name>
    <dbReference type="NCBI Taxonomy" id="96803"/>
    <lineage>
        <taxon>Eukaryota</taxon>
        <taxon>Metazoa</taxon>
        <taxon>Ecdysozoa</taxon>
        <taxon>Arthropoda</taxon>
        <taxon>Crustacea</taxon>
        <taxon>Multicrustacea</taxon>
        <taxon>Malacostraca</taxon>
        <taxon>Eumalacostraca</taxon>
        <taxon>Peracarida</taxon>
        <taxon>Isopoda</taxon>
        <taxon>Oniscidea</taxon>
        <taxon>Crinocheta</taxon>
        <taxon>Armadillidiidae</taxon>
        <taxon>Armadillidium</taxon>
    </lineage>
</organism>
<sequence>LSRIAVKLSLDHVLVGPINNCWSDLEAALSEYNDDWYVGPDKCKNINPNVCNDATWDQAIKKEIPNLFSLGYNEMKGQYTSHLLTLGDTEINVGKLEDEVVRSIWVSLSGELLYFTNDDDERYSIQAHSVLLRNLTIQAADPPLGYPIYSSQPVSHGLT</sequence>
<dbReference type="EMBL" id="SEYY01019887">
    <property type="protein sequence ID" value="KAB7497821.1"/>
    <property type="molecule type" value="Genomic_DNA"/>
</dbReference>
<feature type="domain" description="Pecanex C-terminal" evidence="7">
    <location>
        <begin position="52"/>
        <end position="151"/>
    </location>
</feature>
<keyword evidence="4" id="KW-1133">Transmembrane helix</keyword>
<comment type="caution">
    <text evidence="8">The sequence shown here is derived from an EMBL/GenBank/DDBJ whole genome shotgun (WGS) entry which is preliminary data.</text>
</comment>
<dbReference type="InterPro" id="IPR007735">
    <property type="entry name" value="Pecanex_C"/>
</dbReference>
<dbReference type="Pfam" id="PF05041">
    <property type="entry name" value="Pecanex_C"/>
    <property type="match status" value="1"/>
</dbReference>
<dbReference type="InterPro" id="IPR039797">
    <property type="entry name" value="Pecanex"/>
</dbReference>